<dbReference type="AlphaFoldDB" id="A0AAD7EN14"/>
<evidence type="ECO:0000313" key="3">
    <source>
        <dbReference type="Proteomes" id="UP001218218"/>
    </source>
</evidence>
<dbReference type="Proteomes" id="UP001218218">
    <property type="component" value="Unassembled WGS sequence"/>
</dbReference>
<reference evidence="2" key="1">
    <citation type="submission" date="2023-03" db="EMBL/GenBank/DDBJ databases">
        <title>Massive genome expansion in bonnet fungi (Mycena s.s.) driven by repeated elements and novel gene families across ecological guilds.</title>
        <authorList>
            <consortium name="Lawrence Berkeley National Laboratory"/>
            <person name="Harder C.B."/>
            <person name="Miyauchi S."/>
            <person name="Viragh M."/>
            <person name="Kuo A."/>
            <person name="Thoen E."/>
            <person name="Andreopoulos B."/>
            <person name="Lu D."/>
            <person name="Skrede I."/>
            <person name="Drula E."/>
            <person name="Henrissat B."/>
            <person name="Morin E."/>
            <person name="Kohler A."/>
            <person name="Barry K."/>
            <person name="LaButti K."/>
            <person name="Morin E."/>
            <person name="Salamov A."/>
            <person name="Lipzen A."/>
            <person name="Mereny Z."/>
            <person name="Hegedus B."/>
            <person name="Baldrian P."/>
            <person name="Stursova M."/>
            <person name="Weitz H."/>
            <person name="Taylor A."/>
            <person name="Grigoriev I.V."/>
            <person name="Nagy L.G."/>
            <person name="Martin F."/>
            <person name="Kauserud H."/>
        </authorList>
    </citation>
    <scope>NUCLEOTIDE SEQUENCE</scope>
    <source>
        <strain evidence="2">CBHHK002</strain>
    </source>
</reference>
<keyword evidence="3" id="KW-1185">Reference proteome</keyword>
<gene>
    <name evidence="2" type="ORF">DFH08DRAFT_813168</name>
</gene>
<organism evidence="2 3">
    <name type="scientific">Mycena albidolilacea</name>
    <dbReference type="NCBI Taxonomy" id="1033008"/>
    <lineage>
        <taxon>Eukaryota</taxon>
        <taxon>Fungi</taxon>
        <taxon>Dikarya</taxon>
        <taxon>Basidiomycota</taxon>
        <taxon>Agaricomycotina</taxon>
        <taxon>Agaricomycetes</taxon>
        <taxon>Agaricomycetidae</taxon>
        <taxon>Agaricales</taxon>
        <taxon>Marasmiineae</taxon>
        <taxon>Mycenaceae</taxon>
        <taxon>Mycena</taxon>
    </lineage>
</organism>
<accession>A0AAD7EN14</accession>
<feature type="chain" id="PRO_5042178688" description="Hydrophobin" evidence="1">
    <location>
        <begin position="21"/>
        <end position="144"/>
    </location>
</feature>
<feature type="signal peptide" evidence="1">
    <location>
        <begin position="1"/>
        <end position="20"/>
    </location>
</feature>
<evidence type="ECO:0000313" key="2">
    <source>
        <dbReference type="EMBL" id="KAJ7336855.1"/>
    </source>
</evidence>
<protein>
    <recommendedName>
        <fullName evidence="4">Hydrophobin</fullName>
    </recommendedName>
</protein>
<proteinExistence type="predicted"/>
<sequence>MCLTTMISVLLLGVVLVAHADEPNPLAGLGLVGSRTNSTLAAPPPASFRTRDSTTFGTRAAIPARLKAVELSCLNLAANCIDSVNSETKNNLWGIVPCVAVSTCYGVGSLITSVECQTGFSITNSAQVSLDYLVHNLSSDLTGN</sequence>
<evidence type="ECO:0000256" key="1">
    <source>
        <dbReference type="SAM" id="SignalP"/>
    </source>
</evidence>
<dbReference type="EMBL" id="JARIHO010000030">
    <property type="protein sequence ID" value="KAJ7336855.1"/>
    <property type="molecule type" value="Genomic_DNA"/>
</dbReference>
<keyword evidence="1" id="KW-0732">Signal</keyword>
<comment type="caution">
    <text evidence="2">The sequence shown here is derived from an EMBL/GenBank/DDBJ whole genome shotgun (WGS) entry which is preliminary data.</text>
</comment>
<evidence type="ECO:0008006" key="4">
    <source>
        <dbReference type="Google" id="ProtNLM"/>
    </source>
</evidence>
<name>A0AAD7EN14_9AGAR</name>